<dbReference type="Proteomes" id="UP000002484">
    <property type="component" value="Chromosome"/>
</dbReference>
<dbReference type="KEGG" id="fri:FraEuI1c_1617"/>
<dbReference type="SUPFAM" id="SSF52540">
    <property type="entry name" value="P-loop containing nucleoside triphosphate hydrolases"/>
    <property type="match status" value="1"/>
</dbReference>
<dbReference type="GO" id="GO:0016301">
    <property type="term" value="F:kinase activity"/>
    <property type="evidence" value="ECO:0007669"/>
    <property type="project" value="UniProtKB-KW"/>
</dbReference>
<sequence>MVAARTTIHIIYGVPCAGKSTTALAFAHRRDIRTVIHTDYLREVQRHYVPRETVPVLARVTHDAWELYGPPTPANIRAGFLDHVAAVFPAIQVVTDKLVSDGFDSVVEGVHFHGELIEILRGQNRQADIRATLLTVGTGEELLRRAISKGHARTNGLPLKEWRENIPAMLAIQEFLVADAEERDIDVTTATEWRESWGLSDVRRWT</sequence>
<gene>
    <name evidence="1" type="ordered locus">FraEuI1c_1617</name>
</gene>
<name>E3J8U2_PSEI1</name>
<keyword evidence="1" id="KW-0418">Kinase</keyword>
<dbReference type="RefSeq" id="WP_013422794.1">
    <property type="nucleotide sequence ID" value="NC_014666.1"/>
</dbReference>
<keyword evidence="2" id="KW-1185">Reference proteome</keyword>
<dbReference type="PANTHER" id="PTHR33477">
    <property type="entry name" value="P-LOOP NTPASE DOMAIN-CONTAINING PROTEIN LPA1 HOMOLOG 1"/>
    <property type="match status" value="1"/>
</dbReference>
<dbReference type="AlphaFoldDB" id="E3J8U2"/>
<dbReference type="InterPro" id="IPR027417">
    <property type="entry name" value="P-loop_NTPase"/>
</dbReference>
<dbReference type="Gene3D" id="3.40.50.300">
    <property type="entry name" value="P-loop containing nucleotide triphosphate hydrolases"/>
    <property type="match status" value="1"/>
</dbReference>
<dbReference type="EMBL" id="CP002299">
    <property type="protein sequence ID" value="ADP79675.1"/>
    <property type="molecule type" value="Genomic_DNA"/>
</dbReference>
<evidence type="ECO:0000313" key="1">
    <source>
        <dbReference type="EMBL" id="ADP79675.1"/>
    </source>
</evidence>
<protein>
    <submittedName>
        <fullName evidence="1">2-phosphoglycerate kinase</fullName>
    </submittedName>
</protein>
<keyword evidence="1" id="KW-0808">Transferase</keyword>
<dbReference type="eggNOG" id="COG2074">
    <property type="taxonomic scope" value="Bacteria"/>
</dbReference>
<accession>E3J8U2</accession>
<dbReference type="PANTHER" id="PTHR33477:SF3">
    <property type="entry name" value="P-LOOP NTPASE DOMAIN-CONTAINING PROTEIN LPA1 HOMOLOG 1"/>
    <property type="match status" value="1"/>
</dbReference>
<dbReference type="OrthoDB" id="3213566at2"/>
<dbReference type="HOGENOM" id="CLU_1330317_0_0_11"/>
<evidence type="ECO:0000313" key="2">
    <source>
        <dbReference type="Proteomes" id="UP000002484"/>
    </source>
</evidence>
<organism evidence="1 2">
    <name type="scientific">Pseudofrankia inefficax (strain DSM 45817 / CECT 9037 / DDB 130130 / EuI1c)</name>
    <name type="common">Frankia inefficax</name>
    <dbReference type="NCBI Taxonomy" id="298654"/>
    <lineage>
        <taxon>Bacteria</taxon>
        <taxon>Bacillati</taxon>
        <taxon>Actinomycetota</taxon>
        <taxon>Actinomycetes</taxon>
        <taxon>Frankiales</taxon>
        <taxon>Frankiaceae</taxon>
        <taxon>Pseudofrankia</taxon>
    </lineage>
</organism>
<reference evidence="1 2" key="1">
    <citation type="submission" date="2010-10" db="EMBL/GenBank/DDBJ databases">
        <title>Complete sequence of Frankia sp. EuI1c.</title>
        <authorList>
            <consortium name="US DOE Joint Genome Institute"/>
            <person name="Lucas S."/>
            <person name="Copeland A."/>
            <person name="Lapidus A."/>
            <person name="Cheng J.-F."/>
            <person name="Bruce D."/>
            <person name="Goodwin L."/>
            <person name="Pitluck S."/>
            <person name="Chertkov O."/>
            <person name="Detter J.C."/>
            <person name="Han C."/>
            <person name="Tapia R."/>
            <person name="Land M."/>
            <person name="Hauser L."/>
            <person name="Jeffries C."/>
            <person name="Kyrpides N."/>
            <person name="Ivanova N."/>
            <person name="Mikhailova N."/>
            <person name="Beauchemin N."/>
            <person name="Sen A."/>
            <person name="Sur S.A."/>
            <person name="Gtari M."/>
            <person name="Wall L."/>
            <person name="Tisa L."/>
            <person name="Woyke T."/>
        </authorList>
    </citation>
    <scope>NUCLEOTIDE SEQUENCE [LARGE SCALE GENOMIC DNA]</scope>
    <source>
        <strain evidence="2">DSM 45817 / CECT 9037 / EuI1c</strain>
    </source>
</reference>
<dbReference type="STRING" id="298654.FraEuI1c_1617"/>
<dbReference type="InParanoid" id="E3J8U2"/>
<proteinExistence type="predicted"/>